<dbReference type="InterPro" id="IPR011006">
    <property type="entry name" value="CheY-like_superfamily"/>
</dbReference>
<feature type="domain" description="Response regulatory" evidence="10">
    <location>
        <begin position="706"/>
        <end position="817"/>
    </location>
</feature>
<dbReference type="Gene3D" id="3.30.450.20">
    <property type="entry name" value="PAS domain"/>
    <property type="match status" value="1"/>
</dbReference>
<comment type="catalytic activity">
    <reaction evidence="1">
        <text>ATP + protein L-histidine = ADP + protein N-phospho-L-histidine.</text>
        <dbReference type="EC" id="2.7.13.3"/>
    </reaction>
</comment>
<dbReference type="PANTHER" id="PTHR43711">
    <property type="entry name" value="TWO-COMPONENT HISTIDINE KINASE"/>
    <property type="match status" value="1"/>
</dbReference>
<reference evidence="11" key="1">
    <citation type="submission" date="2022-09" db="EMBL/GenBank/DDBJ databases">
        <title>Intensive care unit water sources are persistently colonized with multi-drug resistant bacteria and are the site of extensive horizontal gene transfer of antibiotic resistance genes.</title>
        <authorList>
            <person name="Diorio-Toth L."/>
        </authorList>
    </citation>
    <scope>NUCLEOTIDE SEQUENCE</scope>
    <source>
        <strain evidence="11">GD04146</strain>
    </source>
</reference>
<dbReference type="Pfam" id="PF00512">
    <property type="entry name" value="HisKA"/>
    <property type="match status" value="1"/>
</dbReference>
<dbReference type="CDD" id="cd00082">
    <property type="entry name" value="HisKA"/>
    <property type="match status" value="1"/>
</dbReference>
<dbReference type="RefSeq" id="WP_279999131.1">
    <property type="nucleotide sequence ID" value="NZ_JAODZF010000001.1"/>
</dbReference>
<dbReference type="InterPro" id="IPR036097">
    <property type="entry name" value="HisK_dim/P_sf"/>
</dbReference>
<dbReference type="SUPFAM" id="SSF52172">
    <property type="entry name" value="CheY-like"/>
    <property type="match status" value="1"/>
</dbReference>
<organism evidence="11 12">
    <name type="scientific">Aquipseudomonas alcaligenes</name>
    <name type="common">Pseudomonas alcaligenes</name>
    <dbReference type="NCBI Taxonomy" id="43263"/>
    <lineage>
        <taxon>Bacteria</taxon>
        <taxon>Pseudomonadati</taxon>
        <taxon>Pseudomonadota</taxon>
        <taxon>Gammaproteobacteria</taxon>
        <taxon>Pseudomonadales</taxon>
        <taxon>Pseudomonadaceae</taxon>
        <taxon>Aquipseudomonas</taxon>
    </lineage>
</organism>
<keyword evidence="8" id="KW-0812">Transmembrane</keyword>
<dbReference type="GO" id="GO:0005886">
    <property type="term" value="C:plasma membrane"/>
    <property type="evidence" value="ECO:0007669"/>
    <property type="project" value="UniProtKB-ARBA"/>
</dbReference>
<accession>A0AB73HSR4</accession>
<comment type="caution">
    <text evidence="11">The sequence shown here is derived from an EMBL/GenBank/DDBJ whole genome shotgun (WGS) entry which is preliminary data.</text>
</comment>
<comment type="caution">
    <text evidence="7">Lacks conserved residue(s) required for the propagation of feature annotation.</text>
</comment>
<evidence type="ECO:0000256" key="3">
    <source>
        <dbReference type="ARBA" id="ARBA00022553"/>
    </source>
</evidence>
<sequence>MHHSPRIAIRAWIWRAFVQTALIPLILVETVLIAIYLLSNTAIRDAQVGHLRGMALSDLQASAAQETRLVESELEHVARLTASYAALTRQALSDSSPVSPARLSLSPDGVRYSLSNEGGAASFYSNTTPAQQQDLYKVTRLATLDPFMRETVQNNPLVASIYFNSWDSYNRIYPWFDTLGQYPHDMRIPEYNFYYQAAPAHNPQRGVAWTDVYLDPAGHGWMLSAIAPVFRGDFLEGVAGLDITVGNLLEHIAHLDVPWDGYAMIVSEQMNIMALPSAGEEDFGLDELTSHSYNEAIRRELFKPEDFNLHKRPDTVALAKAMQERDHGVLSMPLNGRQHLVAWNTIAATQWHLLTVVDEQEVFSQTDELANHYRNIGYLLIAGLVLFYVVFFAFMWGRTRALSSQLKAPIVGIARMLQSIGQGNWRPPRPRTEIQELEGIIADVQIMGERLEHNATQLEQASREAQEASRAKSQFISSMSHELRTPLNAIQGFAQLMQMSPPASGAPDYLEEILLASRHLNQLVGDILDWSSIQSERPRLELRNVDASALMRECAELVRPEVEARGLSLSMELPETAMWVRADSRRLRQMLINLLSNAIKYTPQGGITLHCQALGNRVRMSVADTGIGIPNELQPLVFDPFQRLGQENSSIQGTGIGLSLCKEYAALMDAELGLESQPGSGSRFWIDLHRGQTDEENSPSPACTSRVVHVDLNPSNRDVVAATLADAELLQLDGETGLLDTLLAHPPTLLLLGTELATQDAHEIVRKVRQHPALTDMPIVLLCPEGRFEELMSLGACALLAVPIDAQELRQLVRDLTRKGNAHAL</sequence>
<keyword evidence="6" id="KW-0902">Two-component regulatory system</keyword>
<keyword evidence="11" id="KW-0547">Nucleotide-binding</keyword>
<dbReference type="InterPro" id="IPR003661">
    <property type="entry name" value="HisK_dim/P_dom"/>
</dbReference>
<feature type="domain" description="Histidine kinase" evidence="9">
    <location>
        <begin position="478"/>
        <end position="692"/>
    </location>
</feature>
<dbReference type="AlphaFoldDB" id="A0AB73HSR4"/>
<dbReference type="SMART" id="SM00387">
    <property type="entry name" value="HATPase_c"/>
    <property type="match status" value="1"/>
</dbReference>
<dbReference type="CDD" id="cd16922">
    <property type="entry name" value="HATPase_EvgS-ArcB-TorS-like"/>
    <property type="match status" value="1"/>
</dbReference>
<keyword evidence="8" id="KW-1133">Transmembrane helix</keyword>
<evidence type="ECO:0000313" key="12">
    <source>
        <dbReference type="Proteomes" id="UP001158058"/>
    </source>
</evidence>
<dbReference type="Gene3D" id="3.30.565.10">
    <property type="entry name" value="Histidine kinase-like ATPase, C-terminal domain"/>
    <property type="match status" value="1"/>
</dbReference>
<dbReference type="SMART" id="SM00388">
    <property type="entry name" value="HisKA"/>
    <property type="match status" value="1"/>
</dbReference>
<evidence type="ECO:0000256" key="7">
    <source>
        <dbReference type="PROSITE-ProRule" id="PRU00169"/>
    </source>
</evidence>
<dbReference type="PROSITE" id="PS50110">
    <property type="entry name" value="RESPONSE_REGULATORY"/>
    <property type="match status" value="1"/>
</dbReference>
<evidence type="ECO:0000256" key="6">
    <source>
        <dbReference type="ARBA" id="ARBA00023012"/>
    </source>
</evidence>
<dbReference type="InterPro" id="IPR001789">
    <property type="entry name" value="Sig_transdc_resp-reg_receiver"/>
</dbReference>
<dbReference type="PROSITE" id="PS50109">
    <property type="entry name" value="HIS_KIN"/>
    <property type="match status" value="1"/>
</dbReference>
<dbReference type="GO" id="GO:0005524">
    <property type="term" value="F:ATP binding"/>
    <property type="evidence" value="ECO:0007669"/>
    <property type="project" value="UniProtKB-KW"/>
</dbReference>
<proteinExistence type="predicted"/>
<evidence type="ECO:0000259" key="9">
    <source>
        <dbReference type="PROSITE" id="PS50109"/>
    </source>
</evidence>
<dbReference type="EC" id="2.7.13.3" evidence="2"/>
<dbReference type="InterPro" id="IPR036890">
    <property type="entry name" value="HATPase_C_sf"/>
</dbReference>
<dbReference type="Gene3D" id="1.10.287.130">
    <property type="match status" value="1"/>
</dbReference>
<dbReference type="GO" id="GO:0000155">
    <property type="term" value="F:phosphorelay sensor kinase activity"/>
    <property type="evidence" value="ECO:0007669"/>
    <property type="project" value="InterPro"/>
</dbReference>
<evidence type="ECO:0000256" key="5">
    <source>
        <dbReference type="ARBA" id="ARBA00022777"/>
    </source>
</evidence>
<dbReference type="EMBL" id="JAODZF010000001">
    <property type="protein sequence ID" value="MDH0140749.1"/>
    <property type="molecule type" value="Genomic_DNA"/>
</dbReference>
<keyword evidence="5" id="KW-0418">Kinase</keyword>
<feature type="transmembrane region" description="Helical" evidence="8">
    <location>
        <begin position="12"/>
        <end position="38"/>
    </location>
</feature>
<keyword evidence="8" id="KW-0472">Membrane</keyword>
<dbReference type="InterPro" id="IPR005467">
    <property type="entry name" value="His_kinase_dom"/>
</dbReference>
<keyword evidence="4" id="KW-0808">Transferase</keyword>
<dbReference type="FunFam" id="3.30.565.10:FF:000006">
    <property type="entry name" value="Sensor histidine kinase WalK"/>
    <property type="match status" value="1"/>
</dbReference>
<dbReference type="SUPFAM" id="SSF47384">
    <property type="entry name" value="Homodimeric domain of signal transducing histidine kinase"/>
    <property type="match status" value="1"/>
</dbReference>
<keyword evidence="3" id="KW-0597">Phosphoprotein</keyword>
<dbReference type="InterPro" id="IPR004358">
    <property type="entry name" value="Sig_transdc_His_kin-like_C"/>
</dbReference>
<dbReference type="InterPro" id="IPR003594">
    <property type="entry name" value="HATPase_dom"/>
</dbReference>
<dbReference type="Proteomes" id="UP001158058">
    <property type="component" value="Unassembled WGS sequence"/>
</dbReference>
<dbReference type="SUPFAM" id="SSF55874">
    <property type="entry name" value="ATPase domain of HSP90 chaperone/DNA topoisomerase II/histidine kinase"/>
    <property type="match status" value="1"/>
</dbReference>
<evidence type="ECO:0000256" key="2">
    <source>
        <dbReference type="ARBA" id="ARBA00012438"/>
    </source>
</evidence>
<dbReference type="PRINTS" id="PR00344">
    <property type="entry name" value="BCTRLSENSOR"/>
</dbReference>
<dbReference type="InterPro" id="IPR050736">
    <property type="entry name" value="Sensor_HK_Regulatory"/>
</dbReference>
<gene>
    <name evidence="11" type="ORF">N7380_00330</name>
</gene>
<name>A0AB73HSR4_AQUAC</name>
<dbReference type="Pfam" id="PF02518">
    <property type="entry name" value="HATPase_c"/>
    <property type="match status" value="1"/>
</dbReference>
<dbReference type="PANTHER" id="PTHR43711:SF31">
    <property type="entry name" value="HISTIDINE KINASE"/>
    <property type="match status" value="1"/>
</dbReference>
<evidence type="ECO:0000256" key="4">
    <source>
        <dbReference type="ARBA" id="ARBA00022679"/>
    </source>
</evidence>
<evidence type="ECO:0000256" key="1">
    <source>
        <dbReference type="ARBA" id="ARBA00000085"/>
    </source>
</evidence>
<dbReference type="CDD" id="cd12913">
    <property type="entry name" value="PDC1_MCP_like"/>
    <property type="match status" value="1"/>
</dbReference>
<feature type="transmembrane region" description="Helical" evidence="8">
    <location>
        <begin position="376"/>
        <end position="397"/>
    </location>
</feature>
<protein>
    <recommendedName>
        <fullName evidence="2">histidine kinase</fullName>
        <ecNumber evidence="2">2.7.13.3</ecNumber>
    </recommendedName>
</protein>
<keyword evidence="11" id="KW-0067">ATP-binding</keyword>
<evidence type="ECO:0000313" key="11">
    <source>
        <dbReference type="EMBL" id="MDH0140749.1"/>
    </source>
</evidence>
<evidence type="ECO:0000256" key="8">
    <source>
        <dbReference type="SAM" id="Phobius"/>
    </source>
</evidence>
<dbReference type="Gene3D" id="3.40.50.2300">
    <property type="match status" value="1"/>
</dbReference>
<evidence type="ECO:0000259" key="10">
    <source>
        <dbReference type="PROSITE" id="PS50110"/>
    </source>
</evidence>